<gene>
    <name evidence="1" type="ORF">SDC9_76018</name>
</gene>
<dbReference type="AlphaFoldDB" id="A0A644YNA9"/>
<sequence length="246" mass="27320">MGTSQSYSGFSKNPNWKPLSDSITRACDSGKIPNEKLARVASNFVNLLGGSNSGGRGKSKIGGKSGIRTAQKLGGLFGEISSLGLSQALANTGFDYDGTQSSSDIINHLLEHCAGVASAIDDTAAKEAERQLLEEIVTEAQDFSELEKNFKDKIEEFGIEELMIKYYAYYIYEHLAIDFYEHLIKSKGKSMCGNLYKQLKDFLFEKIKNISRNRDLSKIKWNGDEGNEMVKNIFEDTLKAFEGYES</sequence>
<comment type="caution">
    <text evidence="1">The sequence shown here is derived from an EMBL/GenBank/DDBJ whole genome shotgun (WGS) entry which is preliminary data.</text>
</comment>
<organism evidence="1">
    <name type="scientific">bioreactor metagenome</name>
    <dbReference type="NCBI Taxonomy" id="1076179"/>
    <lineage>
        <taxon>unclassified sequences</taxon>
        <taxon>metagenomes</taxon>
        <taxon>ecological metagenomes</taxon>
    </lineage>
</organism>
<reference evidence="1" key="1">
    <citation type="submission" date="2019-08" db="EMBL/GenBank/DDBJ databases">
        <authorList>
            <person name="Kucharzyk K."/>
            <person name="Murdoch R.W."/>
            <person name="Higgins S."/>
            <person name="Loffler F."/>
        </authorList>
    </citation>
    <scope>NUCLEOTIDE SEQUENCE</scope>
</reference>
<dbReference type="EMBL" id="VSSQ01005520">
    <property type="protein sequence ID" value="MPM29478.1"/>
    <property type="molecule type" value="Genomic_DNA"/>
</dbReference>
<protein>
    <submittedName>
        <fullName evidence="1">Uncharacterized protein</fullName>
    </submittedName>
</protein>
<proteinExistence type="predicted"/>
<name>A0A644YNA9_9ZZZZ</name>
<evidence type="ECO:0000313" key="1">
    <source>
        <dbReference type="EMBL" id="MPM29478.1"/>
    </source>
</evidence>
<accession>A0A644YNA9</accession>